<evidence type="ECO:0000256" key="1">
    <source>
        <dbReference type="ARBA" id="ARBA00006174"/>
    </source>
</evidence>
<evidence type="ECO:0000313" key="5">
    <source>
        <dbReference type="Proteomes" id="UP000318405"/>
    </source>
</evidence>
<feature type="domain" description="MmgE/PrpD N-terminal" evidence="2">
    <location>
        <begin position="5"/>
        <end position="237"/>
    </location>
</feature>
<dbReference type="Gene3D" id="1.10.4100.10">
    <property type="entry name" value="2-methylcitrate dehydratase PrpD"/>
    <property type="match status" value="1"/>
</dbReference>
<dbReference type="PANTHER" id="PTHR16943:SF8">
    <property type="entry name" value="2-METHYLCITRATE DEHYDRATASE"/>
    <property type="match status" value="1"/>
</dbReference>
<comment type="caution">
    <text evidence="4">The sequence shown here is derived from an EMBL/GenBank/DDBJ whole genome shotgun (WGS) entry which is preliminary data.</text>
</comment>
<evidence type="ECO:0000259" key="3">
    <source>
        <dbReference type="Pfam" id="PF19305"/>
    </source>
</evidence>
<reference evidence="4 5" key="1">
    <citation type="submission" date="2019-07" db="EMBL/GenBank/DDBJ databases">
        <title>Qingshengfaniella alkalisoli gen. nov., sp. nov., isolated from saline soil.</title>
        <authorList>
            <person name="Xu L."/>
            <person name="Huang X.-X."/>
            <person name="Sun J.-Q."/>
        </authorList>
    </citation>
    <scope>NUCLEOTIDE SEQUENCE [LARGE SCALE GENOMIC DNA]</scope>
    <source>
        <strain evidence="4 5">DSM 27279</strain>
    </source>
</reference>
<feature type="domain" description="MmgE/PrpD C-terminal" evidence="3">
    <location>
        <begin position="264"/>
        <end position="416"/>
    </location>
</feature>
<protein>
    <submittedName>
        <fullName evidence="4">MmgE/PrpD family protein</fullName>
    </submittedName>
</protein>
<dbReference type="InterPro" id="IPR036148">
    <property type="entry name" value="MmgE/PrpD_sf"/>
</dbReference>
<keyword evidence="5" id="KW-1185">Reference proteome</keyword>
<dbReference type="InterPro" id="IPR042183">
    <property type="entry name" value="MmgE/PrpD_sf_1"/>
</dbReference>
<evidence type="ECO:0000259" key="2">
    <source>
        <dbReference type="Pfam" id="PF03972"/>
    </source>
</evidence>
<dbReference type="PANTHER" id="PTHR16943">
    <property type="entry name" value="2-METHYLCITRATE DEHYDRATASE-RELATED"/>
    <property type="match status" value="1"/>
</dbReference>
<dbReference type="OrthoDB" id="8680281at2"/>
<dbReference type="AlphaFoldDB" id="A0A556AFA3"/>
<dbReference type="Pfam" id="PF03972">
    <property type="entry name" value="MmgE_PrpD_N"/>
    <property type="match status" value="1"/>
</dbReference>
<dbReference type="GO" id="GO:0016829">
    <property type="term" value="F:lyase activity"/>
    <property type="evidence" value="ECO:0007669"/>
    <property type="project" value="InterPro"/>
</dbReference>
<gene>
    <name evidence="4" type="ORF">FOZ76_18315</name>
</gene>
<name>A0A556AFA3_9BURK</name>
<proteinExistence type="inferred from homology"/>
<dbReference type="InterPro" id="IPR005656">
    <property type="entry name" value="MmgE_PrpD"/>
</dbReference>
<evidence type="ECO:0000313" key="4">
    <source>
        <dbReference type="EMBL" id="TSH91559.1"/>
    </source>
</evidence>
<dbReference type="SUPFAM" id="SSF103378">
    <property type="entry name" value="2-methylcitrate dehydratase PrpD"/>
    <property type="match status" value="1"/>
</dbReference>
<dbReference type="InterPro" id="IPR045336">
    <property type="entry name" value="MmgE_PrpD_N"/>
</dbReference>
<sequence>MPLTQEIAAFCSALRHGDLPAAALPFIRTGFTDCFATLVAGRHSEPARILHATLDPPAGESRLFVDQGTARAPEAAWLNATAAHALDYDDAAQKGHLSVVLVPAILAEADACGADGKAMASAYAAGYETWAELLWREADLYHNHSWHPTGVLGPLAAAMACASLRGLDAERTAAALSIAASQSAGLIANFGSMTKPYHAGRAAHAGVLAARLAERGMTASPDALEHPKGLMQGLSPRGRVDVAAPARIGREWRLSRDGVNVKKYPTCFASHRAVDGMLALLGERDWPAERIARVVVSISRRNKSTLRFERPDDTMQAKFSMQFAMAAAALARRCSLLELTDDFVRRDDVRAFMARVQVEPLDEEDTARPGEAPQDIVEVWTVDGLHARRAVDYVRGGPELPLLPGELFDKFSSCLAAGSFAGDARPLFDALMAVDDAPDTRTLYEHMGR</sequence>
<dbReference type="InterPro" id="IPR042188">
    <property type="entry name" value="MmgE/PrpD_sf_2"/>
</dbReference>
<dbReference type="Proteomes" id="UP000318405">
    <property type="component" value="Unassembled WGS sequence"/>
</dbReference>
<comment type="similarity">
    <text evidence="1">Belongs to the PrpD family.</text>
</comment>
<accession>A0A556AFA3</accession>
<dbReference type="InterPro" id="IPR045337">
    <property type="entry name" value="MmgE_PrpD_C"/>
</dbReference>
<organism evidence="4 5">
    <name type="scientific">Verticiella sediminum</name>
    <dbReference type="NCBI Taxonomy" id="1247510"/>
    <lineage>
        <taxon>Bacteria</taxon>
        <taxon>Pseudomonadati</taxon>
        <taxon>Pseudomonadota</taxon>
        <taxon>Betaproteobacteria</taxon>
        <taxon>Burkholderiales</taxon>
        <taxon>Alcaligenaceae</taxon>
        <taxon>Verticiella</taxon>
    </lineage>
</organism>
<dbReference type="Pfam" id="PF19305">
    <property type="entry name" value="MmgE_PrpD_C"/>
    <property type="match status" value="1"/>
</dbReference>
<dbReference type="RefSeq" id="WP_143949731.1">
    <property type="nucleotide sequence ID" value="NZ_BAABMB010000006.1"/>
</dbReference>
<dbReference type="EMBL" id="VLTJ01000035">
    <property type="protein sequence ID" value="TSH91559.1"/>
    <property type="molecule type" value="Genomic_DNA"/>
</dbReference>
<dbReference type="Gene3D" id="3.30.1330.120">
    <property type="entry name" value="2-methylcitrate dehydratase PrpD"/>
    <property type="match status" value="1"/>
</dbReference>